<evidence type="ECO:0000313" key="2">
    <source>
        <dbReference type="Proteomes" id="UP000014975"/>
    </source>
</evidence>
<comment type="caution">
    <text evidence="1">The sequence shown here is derived from an EMBL/GenBank/DDBJ whole genome shotgun (WGS) entry which is preliminary data.</text>
</comment>
<name>S7TGQ8_9BACT</name>
<dbReference type="STRING" id="1121439.dsat_1874"/>
<dbReference type="AlphaFoldDB" id="S7TGQ8"/>
<dbReference type="RefSeq" id="WP_020885760.1">
    <property type="nucleotide sequence ID" value="NZ_ATHI01000002.1"/>
</dbReference>
<dbReference type="eggNOG" id="ENOG5031GQV">
    <property type="taxonomic scope" value="Bacteria"/>
</dbReference>
<proteinExistence type="predicted"/>
<gene>
    <name evidence="1" type="ORF">dsat_1874</name>
</gene>
<sequence length="111" mass="12420">MIPSPVTEAETRAIPEDIARTDLHKLDYQDISISAEALSIVRAAGRALIERHMHGESARFTPARALAMFLDRIYFNQRTGELLLCADVPAPGICLPIPKGHWGLRRMSREQ</sequence>
<reference evidence="1 2" key="1">
    <citation type="journal article" date="2013" name="Genome Announc.">
        <title>Draft genome sequences for three mercury-methylating, sulfate-reducing bacteria.</title>
        <authorList>
            <person name="Brown S.D."/>
            <person name="Hurt R.A.Jr."/>
            <person name="Gilmour C.C."/>
            <person name="Elias D.A."/>
        </authorList>
    </citation>
    <scope>NUCLEOTIDE SEQUENCE [LARGE SCALE GENOMIC DNA]</scope>
    <source>
        <strain evidence="1 2">DSM 16529</strain>
    </source>
</reference>
<keyword evidence="2" id="KW-1185">Reference proteome</keyword>
<organism evidence="1 2">
    <name type="scientific">Alkalidesulfovibrio alkalitolerans DSM 16529</name>
    <dbReference type="NCBI Taxonomy" id="1121439"/>
    <lineage>
        <taxon>Bacteria</taxon>
        <taxon>Pseudomonadati</taxon>
        <taxon>Thermodesulfobacteriota</taxon>
        <taxon>Desulfovibrionia</taxon>
        <taxon>Desulfovibrionales</taxon>
        <taxon>Desulfovibrionaceae</taxon>
        <taxon>Alkalidesulfovibrio</taxon>
    </lineage>
</organism>
<dbReference type="PATRIC" id="fig|1121439.3.peg.260"/>
<protein>
    <submittedName>
        <fullName evidence="1">Uncharacterized protein</fullName>
    </submittedName>
</protein>
<dbReference type="EMBL" id="ATHI01000002">
    <property type="protein sequence ID" value="EPR35770.1"/>
    <property type="molecule type" value="Genomic_DNA"/>
</dbReference>
<dbReference type="Proteomes" id="UP000014975">
    <property type="component" value="Unassembled WGS sequence"/>
</dbReference>
<evidence type="ECO:0000313" key="1">
    <source>
        <dbReference type="EMBL" id="EPR35770.1"/>
    </source>
</evidence>
<accession>S7TGQ8</accession>